<keyword evidence="1" id="KW-1133">Transmembrane helix</keyword>
<evidence type="ECO:0000313" key="2">
    <source>
        <dbReference type="EMBL" id="MCJ8012698.1"/>
    </source>
</evidence>
<dbReference type="Proteomes" id="UP001139347">
    <property type="component" value="Unassembled WGS sequence"/>
</dbReference>
<feature type="transmembrane region" description="Helical" evidence="1">
    <location>
        <begin position="31"/>
        <end position="59"/>
    </location>
</feature>
<feature type="transmembrane region" description="Helical" evidence="1">
    <location>
        <begin position="295"/>
        <end position="315"/>
    </location>
</feature>
<feature type="transmembrane region" description="Helical" evidence="1">
    <location>
        <begin position="253"/>
        <end position="274"/>
    </location>
</feature>
<keyword evidence="3" id="KW-1185">Reference proteome</keyword>
<accession>A0A9X1WPJ0</accession>
<keyword evidence="1" id="KW-0472">Membrane</keyword>
<gene>
    <name evidence="2" type="ORF">MUG84_13250</name>
</gene>
<comment type="caution">
    <text evidence="2">The sequence shown here is derived from an EMBL/GenBank/DDBJ whole genome shotgun (WGS) entry which is preliminary data.</text>
</comment>
<feature type="transmembrane region" description="Helical" evidence="1">
    <location>
        <begin position="212"/>
        <end position="233"/>
    </location>
</feature>
<protein>
    <submittedName>
        <fullName evidence="2">Uncharacterized protein</fullName>
    </submittedName>
</protein>
<dbReference type="AlphaFoldDB" id="A0A9X1WPJ0"/>
<feature type="transmembrane region" description="Helical" evidence="1">
    <location>
        <begin position="71"/>
        <end position="98"/>
    </location>
</feature>
<evidence type="ECO:0000256" key="1">
    <source>
        <dbReference type="SAM" id="Phobius"/>
    </source>
</evidence>
<name>A0A9X1WPJ0_9BACL</name>
<feature type="transmembrane region" description="Helical" evidence="1">
    <location>
        <begin position="156"/>
        <end position="180"/>
    </location>
</feature>
<feature type="transmembrane region" description="Helical" evidence="1">
    <location>
        <begin position="335"/>
        <end position="354"/>
    </location>
</feature>
<keyword evidence="1" id="KW-0812">Transmembrane</keyword>
<proteinExistence type="predicted"/>
<sequence length="364" mass="39168">MNSVNRNPVSYPEMIESKPSLLRWLRRWPEWIRYATIIWTLAYGAMGLFWALGGAGFPLGMEGEPNSSHSVFSYATAMAGGTVMAILCLLGVILLFMYKAKAHGFARSIPILYAWSAAAVLCFAVPDARVLIAVASAPVSLIMALIGSPIPYSDVITWPVVNQIICLGGGFLWGATALVFQRQSGNACAYCGRKSGASPRTSSDSAARWGKWATWIAILAPVYYDITRIAWLLGIPLGITEEMFRSLQDTGAASAGAGLALVSIGGAVLTRGLIEPWGETFPRWIPFLAGKRVPPTLAIVPAALVSVMLTITGIQTVRDSFVISLFPNWGATTPLLLMPIWGIALGAAAIAYYYRRRGRCSQCG</sequence>
<feature type="transmembrane region" description="Helical" evidence="1">
    <location>
        <begin position="104"/>
        <end position="123"/>
    </location>
</feature>
<reference evidence="2" key="1">
    <citation type="submission" date="2022-04" db="EMBL/GenBank/DDBJ databases">
        <title>Paenibacillus mangrovi sp. nov., a novel endophytic bacterium isolated from bark of Kandelia candel.</title>
        <authorList>
            <person name="Tuo L."/>
        </authorList>
    </citation>
    <scope>NUCLEOTIDE SEQUENCE</scope>
    <source>
        <strain evidence="2">KQZ6P-2</strain>
    </source>
</reference>
<dbReference type="EMBL" id="JALIRP010000005">
    <property type="protein sequence ID" value="MCJ8012698.1"/>
    <property type="molecule type" value="Genomic_DNA"/>
</dbReference>
<organism evidence="2 3">
    <name type="scientific">Paenibacillus mangrovi</name>
    <dbReference type="NCBI Taxonomy" id="2931978"/>
    <lineage>
        <taxon>Bacteria</taxon>
        <taxon>Bacillati</taxon>
        <taxon>Bacillota</taxon>
        <taxon>Bacilli</taxon>
        <taxon>Bacillales</taxon>
        <taxon>Paenibacillaceae</taxon>
        <taxon>Paenibacillus</taxon>
    </lineage>
</organism>
<dbReference type="RefSeq" id="WP_244725527.1">
    <property type="nucleotide sequence ID" value="NZ_JALIRP010000005.1"/>
</dbReference>
<evidence type="ECO:0000313" key="3">
    <source>
        <dbReference type="Proteomes" id="UP001139347"/>
    </source>
</evidence>